<evidence type="ECO:0000313" key="2">
    <source>
        <dbReference type="Proteomes" id="UP000000653"/>
    </source>
</evidence>
<sequence>MLERTFRPGLRRSCAMSQPFLWRRVNDSSGFAEPRVFIRVYLEPGSIDAAIAFYEDLQGVAHDMRFDFPEKRLTLAAVGAFLLLEGSDEALAPFRSTTGTLLVDDIEPYHRRLLAAGAQIIFGPARAPTGACFNALLPDGTVVEFVHHRPQPGEA</sequence>
<organism evidence="1 2">
    <name type="scientific">Pseudomonas aeruginosa (strain UCBPP-PA14)</name>
    <dbReference type="NCBI Taxonomy" id="208963"/>
    <lineage>
        <taxon>Bacteria</taxon>
        <taxon>Pseudomonadati</taxon>
        <taxon>Pseudomonadota</taxon>
        <taxon>Gammaproteobacteria</taxon>
        <taxon>Pseudomonadales</taxon>
        <taxon>Pseudomonadaceae</taxon>
        <taxon>Pseudomonas</taxon>
    </lineage>
</organism>
<proteinExistence type="predicted"/>
<name>A0A0H2ZF12_PSEAB</name>
<evidence type="ECO:0000313" key="1">
    <source>
        <dbReference type="EMBL" id="ABJ13461.1"/>
    </source>
</evidence>
<evidence type="ECO:0008006" key="3">
    <source>
        <dbReference type="Google" id="ProtNLM"/>
    </source>
</evidence>
<dbReference type="AlphaFoldDB" id="A0A0H2ZF12"/>
<dbReference type="Gene3D" id="3.10.180.10">
    <property type="entry name" value="2,3-Dihydroxybiphenyl 1,2-Dioxygenase, domain 1"/>
    <property type="match status" value="1"/>
</dbReference>
<dbReference type="InterPro" id="IPR029068">
    <property type="entry name" value="Glyas_Bleomycin-R_OHBP_Dase"/>
</dbReference>
<dbReference type="HOGENOM" id="CLU_142859_0_0_6"/>
<protein>
    <recommendedName>
        <fullName evidence="3">VOC family protein</fullName>
    </recommendedName>
</protein>
<dbReference type="SMR" id="A0A0H2ZF12"/>
<accession>A0A0H2ZF12</accession>
<dbReference type="Proteomes" id="UP000000653">
    <property type="component" value="Chromosome"/>
</dbReference>
<dbReference type="EMBL" id="CP000438">
    <property type="protein sequence ID" value="ABJ13461.1"/>
    <property type="molecule type" value="Genomic_DNA"/>
</dbReference>
<dbReference type="SUPFAM" id="SSF54593">
    <property type="entry name" value="Glyoxalase/Bleomycin resistance protein/Dihydroxybiphenyl dioxygenase"/>
    <property type="match status" value="1"/>
</dbReference>
<gene>
    <name evidence="1" type="ordered locus">PA14_09780</name>
</gene>
<dbReference type="BioCyc" id="PAER208963:G1G74-813-MONOMER"/>
<reference evidence="1 2" key="1">
    <citation type="journal article" date="2006" name="Genome Biol.">
        <title>Genomic analysis reveals that Pseudomonas aeruginosa virulence is combinatorial.</title>
        <authorList>
            <person name="Lee D.G."/>
            <person name="Urbach J.M."/>
            <person name="Wu G."/>
            <person name="Liberati N.T."/>
            <person name="Feinbaum R.L."/>
            <person name="Miyata S."/>
            <person name="Diggins L.T."/>
            <person name="He J."/>
            <person name="Saucier M."/>
            <person name="Deziel E."/>
            <person name="Friedman L."/>
            <person name="Li L."/>
            <person name="Grills G."/>
            <person name="Montgomery K."/>
            <person name="Kucherlapati R."/>
            <person name="Rahme L.G."/>
            <person name="Ausubel F.M."/>
        </authorList>
    </citation>
    <scope>NUCLEOTIDE SEQUENCE [LARGE SCALE GENOMIC DNA]</scope>
    <source>
        <strain evidence="1 2">UCBPP-PA14</strain>
    </source>
</reference>
<dbReference type="KEGG" id="pau:PA14_09780"/>
<dbReference type="RefSeq" id="WP_003118992.1">
    <property type="nucleotide sequence ID" value="NC_008463.1"/>
</dbReference>